<gene>
    <name evidence="2" type="ORF">ABIC99_000664</name>
</gene>
<comment type="caution">
    <text evidence="2">The sequence shown here is derived from an EMBL/GenBank/DDBJ whole genome shotgun (WGS) entry which is preliminary data.</text>
</comment>
<dbReference type="EMBL" id="JBEPLS010000002">
    <property type="protein sequence ID" value="MET3602880.1"/>
    <property type="molecule type" value="Genomic_DNA"/>
</dbReference>
<sequence>MTMTIGRDATVKGRPEAAEVAKQPISLQPQGFGGRIDESE</sequence>
<protein>
    <submittedName>
        <fullName evidence="2">Uncharacterized protein</fullName>
    </submittedName>
</protein>
<feature type="compositionally biased region" description="Basic and acidic residues" evidence="1">
    <location>
        <begin position="9"/>
        <end position="19"/>
    </location>
</feature>
<reference evidence="2 3" key="1">
    <citation type="submission" date="2024-06" db="EMBL/GenBank/DDBJ databases">
        <title>Genomic Encyclopedia of Type Strains, Phase IV (KMG-IV): sequencing the most valuable type-strain genomes for metagenomic binning, comparative biology and taxonomic classification.</title>
        <authorList>
            <person name="Goeker M."/>
        </authorList>
    </citation>
    <scope>NUCLEOTIDE SEQUENCE [LARGE SCALE GENOMIC DNA]</scope>
    <source>
        <strain evidence="2 3">D-501</strain>
    </source>
</reference>
<name>A0ABV2IIW0_9BURK</name>
<proteinExistence type="predicted"/>
<dbReference type="RefSeq" id="WP_256365860.1">
    <property type="nucleotide sequence ID" value="NZ_CP035708.1"/>
</dbReference>
<feature type="region of interest" description="Disordered" evidence="1">
    <location>
        <begin position="1"/>
        <end position="40"/>
    </location>
</feature>
<evidence type="ECO:0000256" key="1">
    <source>
        <dbReference type="SAM" id="MobiDB-lite"/>
    </source>
</evidence>
<dbReference type="Proteomes" id="UP001549111">
    <property type="component" value="Unassembled WGS sequence"/>
</dbReference>
<organism evidence="2 3">
    <name type="scientific">Sphaerotilus sulfidivorans</name>
    <dbReference type="NCBI Taxonomy" id="639200"/>
    <lineage>
        <taxon>Bacteria</taxon>
        <taxon>Pseudomonadati</taxon>
        <taxon>Pseudomonadota</taxon>
        <taxon>Betaproteobacteria</taxon>
        <taxon>Burkholderiales</taxon>
        <taxon>Sphaerotilaceae</taxon>
        <taxon>Sphaerotilus</taxon>
    </lineage>
</organism>
<keyword evidence="3" id="KW-1185">Reference proteome</keyword>
<evidence type="ECO:0000313" key="2">
    <source>
        <dbReference type="EMBL" id="MET3602880.1"/>
    </source>
</evidence>
<evidence type="ECO:0000313" key="3">
    <source>
        <dbReference type="Proteomes" id="UP001549111"/>
    </source>
</evidence>
<accession>A0ABV2IIW0</accession>